<evidence type="ECO:0008006" key="3">
    <source>
        <dbReference type="Google" id="ProtNLM"/>
    </source>
</evidence>
<evidence type="ECO:0000313" key="1">
    <source>
        <dbReference type="EMBL" id="GEN81697.1"/>
    </source>
</evidence>
<dbReference type="InterPro" id="IPR029033">
    <property type="entry name" value="His_PPase_superfam"/>
</dbReference>
<dbReference type="EMBL" id="BJYL01000001">
    <property type="protein sequence ID" value="GEN81697.1"/>
    <property type="molecule type" value="Genomic_DNA"/>
</dbReference>
<accession>A0A511Z2M4</accession>
<comment type="caution">
    <text evidence="1">The sequence shown here is derived from an EMBL/GenBank/DDBJ whole genome shotgun (WGS) entry which is preliminary data.</text>
</comment>
<dbReference type="RefSeq" id="WP_147054030.1">
    <property type="nucleotide sequence ID" value="NZ_BJYL01000001.1"/>
</dbReference>
<organism evidence="1 2">
    <name type="scientific">Sporosarcina luteola</name>
    <dbReference type="NCBI Taxonomy" id="582850"/>
    <lineage>
        <taxon>Bacteria</taxon>
        <taxon>Bacillati</taxon>
        <taxon>Bacillota</taxon>
        <taxon>Bacilli</taxon>
        <taxon>Bacillales</taxon>
        <taxon>Caryophanaceae</taxon>
        <taxon>Sporosarcina</taxon>
    </lineage>
</organism>
<name>A0A511Z2M4_9BACL</name>
<dbReference type="SUPFAM" id="SSF53254">
    <property type="entry name" value="Phosphoglycerate mutase-like"/>
    <property type="match status" value="1"/>
</dbReference>
<dbReference type="SMART" id="SM00855">
    <property type="entry name" value="PGAM"/>
    <property type="match status" value="1"/>
</dbReference>
<proteinExistence type="predicted"/>
<dbReference type="OrthoDB" id="9783269at2"/>
<dbReference type="InterPro" id="IPR013078">
    <property type="entry name" value="His_Pase_superF_clade-1"/>
</dbReference>
<dbReference type="Proteomes" id="UP000321901">
    <property type="component" value="Unassembled WGS sequence"/>
</dbReference>
<reference evidence="1 2" key="1">
    <citation type="submission" date="2019-07" db="EMBL/GenBank/DDBJ databases">
        <title>Whole genome shotgun sequence of Sporosarcina luteola NBRC 105378.</title>
        <authorList>
            <person name="Hosoyama A."/>
            <person name="Uohara A."/>
            <person name="Ohji S."/>
            <person name="Ichikawa N."/>
        </authorList>
    </citation>
    <scope>NUCLEOTIDE SEQUENCE [LARGE SCALE GENOMIC DNA]</scope>
    <source>
        <strain evidence="1 2">NBRC 105378</strain>
    </source>
</reference>
<dbReference type="AlphaFoldDB" id="A0A511Z2M4"/>
<dbReference type="CDD" id="cd07067">
    <property type="entry name" value="HP_PGM_like"/>
    <property type="match status" value="1"/>
</dbReference>
<protein>
    <recommendedName>
        <fullName evidence="3">Alpha-ribazole phosphatase</fullName>
    </recommendedName>
</protein>
<dbReference type="Pfam" id="PF00300">
    <property type="entry name" value="His_Phos_1"/>
    <property type="match status" value="1"/>
</dbReference>
<evidence type="ECO:0000313" key="2">
    <source>
        <dbReference type="Proteomes" id="UP000321901"/>
    </source>
</evidence>
<dbReference type="Gene3D" id="3.40.50.1240">
    <property type="entry name" value="Phosphoglycerate mutase-like"/>
    <property type="match status" value="1"/>
</dbReference>
<keyword evidence="2" id="KW-1185">Reference proteome</keyword>
<gene>
    <name evidence="1" type="ORF">SLU01_00090</name>
</gene>
<sequence>MAGSHHLYLIRHLPTAGNRARKYIGWTDEPIETADVELEAYREVLMPESGIVYGSDLLRAKESAELLFPGAVYRADARFRECNFGDFEGKTYADLEMDKDYRAWLDNMRELAPRDGESLAVVEVRVLEALLELPNGAAVVTHGGPIRIALSQFSKEPQGFWSWQVPHGSAWKFEWQSYEKLKEGGRCVSLSEVPITGKETM</sequence>